<evidence type="ECO:0000256" key="11">
    <source>
        <dbReference type="ARBA" id="ARBA00023268"/>
    </source>
</evidence>
<evidence type="ECO:0000256" key="14">
    <source>
        <dbReference type="PROSITE-ProRule" id="PRU00391"/>
    </source>
</evidence>
<accession>A0A5D4G2V4</accession>
<dbReference type="EMBL" id="VSZI01000001">
    <property type="protein sequence ID" value="TYR20890.1"/>
    <property type="molecule type" value="Genomic_DNA"/>
</dbReference>
<protein>
    <recommendedName>
        <fullName evidence="2">DNA-(apurinic or apyrimidinic site) lyase</fullName>
        <ecNumber evidence="2">4.2.99.18</ecNumber>
    </recommendedName>
</protein>
<keyword evidence="3" id="KW-0479">Metal-binding</keyword>
<dbReference type="PANTHER" id="PTHR42697:SF3">
    <property type="entry name" value="ENDONUCLEASE 8 1"/>
    <property type="match status" value="1"/>
</dbReference>
<evidence type="ECO:0000256" key="7">
    <source>
        <dbReference type="ARBA" id="ARBA00022833"/>
    </source>
</evidence>
<dbReference type="GO" id="GO:0003684">
    <property type="term" value="F:damaged DNA binding"/>
    <property type="evidence" value="ECO:0007669"/>
    <property type="project" value="InterPro"/>
</dbReference>
<dbReference type="GO" id="GO:0000703">
    <property type="term" value="F:oxidized pyrimidine nucleobase lesion DNA N-glycosylase activity"/>
    <property type="evidence" value="ECO:0007669"/>
    <property type="project" value="TreeGrafter"/>
</dbReference>
<comment type="similarity">
    <text evidence="1">Belongs to the FPG family.</text>
</comment>
<keyword evidence="12" id="KW-0326">Glycosidase</keyword>
<dbReference type="AlphaFoldDB" id="A0A5D4G2V4"/>
<dbReference type="Proteomes" id="UP000324726">
    <property type="component" value="Unassembled WGS sequence"/>
</dbReference>
<dbReference type="SMART" id="SM00898">
    <property type="entry name" value="Fapy_DNA_glyco"/>
    <property type="match status" value="1"/>
</dbReference>
<evidence type="ECO:0000259" key="16">
    <source>
        <dbReference type="PROSITE" id="PS51068"/>
    </source>
</evidence>
<dbReference type="InterPro" id="IPR000214">
    <property type="entry name" value="Znf_DNA_glyclase/AP_lyase"/>
</dbReference>
<keyword evidence="6" id="KW-0378">Hydrolase</keyword>
<dbReference type="Gene3D" id="1.10.8.50">
    <property type="match status" value="1"/>
</dbReference>
<dbReference type="Pfam" id="PF06831">
    <property type="entry name" value="H2TH"/>
    <property type="match status" value="1"/>
</dbReference>
<dbReference type="PROSITE" id="PS01242">
    <property type="entry name" value="ZF_FPG_1"/>
    <property type="match status" value="1"/>
</dbReference>
<dbReference type="SUPFAM" id="SSF57716">
    <property type="entry name" value="Glucocorticoid receptor-like (DNA-binding domain)"/>
    <property type="match status" value="1"/>
</dbReference>
<sequence length="300" mass="33159">MPEGHVIHRLASQLNQLFAGHALRVTSPQGRFAEEAGALTGDMLDRAEAWGKHLFLSFGNPRNPHRRADHIIHVHLGLIGTMAVEPFTGGQPRGQVRLHLHRIDAEGGEDMCTWGNAVEANLRGPQWCRLITDEEMDAAVAKLGADPLRSTGPEVDPENAAKLAELDDFLSRSRRSIGSILMDQGRYAGVGNIYRAETLFRLGIHPDVRACGLAAEERESIWQDLVELMAEGEASGRIDTVRPEHTPEAMERAPRKDDHGGEVYVYRRAGQPCYVCGEEISHRVVEGRNLFWCPGCQPVA</sequence>
<dbReference type="InterPro" id="IPR015886">
    <property type="entry name" value="H2TH_FPG"/>
</dbReference>
<evidence type="ECO:0000256" key="9">
    <source>
        <dbReference type="ARBA" id="ARBA00023204"/>
    </source>
</evidence>
<dbReference type="EC" id="4.2.99.18" evidence="2"/>
<evidence type="ECO:0000256" key="8">
    <source>
        <dbReference type="ARBA" id="ARBA00023125"/>
    </source>
</evidence>
<keyword evidence="10" id="KW-0456">Lyase</keyword>
<gene>
    <name evidence="17" type="ORF">FYJ87_08295</name>
</gene>
<evidence type="ECO:0000256" key="5">
    <source>
        <dbReference type="ARBA" id="ARBA00022771"/>
    </source>
</evidence>
<dbReference type="RefSeq" id="WP_148812857.1">
    <property type="nucleotide sequence ID" value="NZ_VSZI01000001.1"/>
</dbReference>
<dbReference type="GO" id="GO:0140078">
    <property type="term" value="F:class I DNA-(apurinic or apyrimidinic site) endonuclease activity"/>
    <property type="evidence" value="ECO:0007669"/>
    <property type="project" value="UniProtKB-EC"/>
</dbReference>
<dbReference type="SUPFAM" id="SSF81624">
    <property type="entry name" value="N-terminal domain of MutM-like DNA repair proteins"/>
    <property type="match status" value="1"/>
</dbReference>
<dbReference type="SMART" id="SM01232">
    <property type="entry name" value="H2TH"/>
    <property type="match status" value="1"/>
</dbReference>
<dbReference type="PANTHER" id="PTHR42697">
    <property type="entry name" value="ENDONUCLEASE 8"/>
    <property type="match status" value="1"/>
</dbReference>
<evidence type="ECO:0000256" key="13">
    <source>
        <dbReference type="ARBA" id="ARBA00044632"/>
    </source>
</evidence>
<evidence type="ECO:0000313" key="17">
    <source>
        <dbReference type="EMBL" id="TYR20890.1"/>
    </source>
</evidence>
<keyword evidence="5 14" id="KW-0863">Zinc-finger</keyword>
<dbReference type="GO" id="GO:0006284">
    <property type="term" value="P:base-excision repair"/>
    <property type="evidence" value="ECO:0007669"/>
    <property type="project" value="InterPro"/>
</dbReference>
<dbReference type="InterPro" id="IPR012319">
    <property type="entry name" value="FPG_cat"/>
</dbReference>
<evidence type="ECO:0000256" key="2">
    <source>
        <dbReference type="ARBA" id="ARBA00012720"/>
    </source>
</evidence>
<feature type="domain" description="FPG-type" evidence="15">
    <location>
        <begin position="264"/>
        <end position="298"/>
    </location>
</feature>
<reference evidence="17 18" key="1">
    <citation type="submission" date="2019-08" db="EMBL/GenBank/DDBJ databases">
        <title>Draft genome of C. urealyticum strain VH4248.</title>
        <authorList>
            <person name="Navas J."/>
        </authorList>
    </citation>
    <scope>NUCLEOTIDE SEQUENCE [LARGE SCALE GENOMIC DNA]</scope>
    <source>
        <strain evidence="17 18">VH4248</strain>
    </source>
</reference>
<evidence type="ECO:0000259" key="15">
    <source>
        <dbReference type="PROSITE" id="PS51066"/>
    </source>
</evidence>
<evidence type="ECO:0000256" key="1">
    <source>
        <dbReference type="ARBA" id="ARBA00009409"/>
    </source>
</evidence>
<keyword evidence="8" id="KW-0238">DNA-binding</keyword>
<keyword evidence="4" id="KW-0227">DNA damage</keyword>
<evidence type="ECO:0000256" key="3">
    <source>
        <dbReference type="ARBA" id="ARBA00022723"/>
    </source>
</evidence>
<evidence type="ECO:0000256" key="12">
    <source>
        <dbReference type="ARBA" id="ARBA00023295"/>
    </source>
</evidence>
<comment type="caution">
    <text evidence="17">The sequence shown here is derived from an EMBL/GenBank/DDBJ whole genome shotgun (WGS) entry which is preliminary data.</text>
</comment>
<dbReference type="InterPro" id="IPR035937">
    <property type="entry name" value="FPG_N"/>
</dbReference>
<name>A0A5D4G2V4_9CORY</name>
<dbReference type="InterPro" id="IPR015887">
    <property type="entry name" value="DNA_glyclase_Znf_dom_DNA_BS"/>
</dbReference>
<dbReference type="PROSITE" id="PS51068">
    <property type="entry name" value="FPG_CAT"/>
    <property type="match status" value="1"/>
</dbReference>
<keyword evidence="9" id="KW-0234">DNA repair</keyword>
<comment type="catalytic activity">
    <reaction evidence="13">
        <text>2'-deoxyribonucleotide-(2'-deoxyribose 5'-phosphate)-2'-deoxyribonucleotide-DNA = a 3'-end 2'-deoxyribonucleotide-(2,3-dehydro-2,3-deoxyribose 5'-phosphate)-DNA + a 5'-end 5'-phospho-2'-deoxyribonucleoside-DNA + H(+)</text>
        <dbReference type="Rhea" id="RHEA:66592"/>
        <dbReference type="Rhea" id="RHEA-COMP:13180"/>
        <dbReference type="Rhea" id="RHEA-COMP:16897"/>
        <dbReference type="Rhea" id="RHEA-COMP:17067"/>
        <dbReference type="ChEBI" id="CHEBI:15378"/>
        <dbReference type="ChEBI" id="CHEBI:136412"/>
        <dbReference type="ChEBI" id="CHEBI:157695"/>
        <dbReference type="ChEBI" id="CHEBI:167181"/>
        <dbReference type="EC" id="4.2.99.18"/>
    </reaction>
</comment>
<evidence type="ECO:0000313" key="18">
    <source>
        <dbReference type="Proteomes" id="UP000324726"/>
    </source>
</evidence>
<dbReference type="Pfam" id="PF01149">
    <property type="entry name" value="Fapy_DNA_glyco"/>
    <property type="match status" value="1"/>
</dbReference>
<dbReference type="InterPro" id="IPR010979">
    <property type="entry name" value="Ribosomal_uS13-like_H2TH"/>
</dbReference>
<dbReference type="CDD" id="cd08970">
    <property type="entry name" value="AcNei1_N"/>
    <property type="match status" value="1"/>
</dbReference>
<evidence type="ECO:0000256" key="4">
    <source>
        <dbReference type="ARBA" id="ARBA00022763"/>
    </source>
</evidence>
<evidence type="ECO:0000256" key="10">
    <source>
        <dbReference type="ARBA" id="ARBA00023239"/>
    </source>
</evidence>
<proteinExistence type="inferred from homology"/>
<organism evidence="17 18">
    <name type="scientific">Corynebacterium urealyticum</name>
    <dbReference type="NCBI Taxonomy" id="43771"/>
    <lineage>
        <taxon>Bacteria</taxon>
        <taxon>Bacillati</taxon>
        <taxon>Actinomycetota</taxon>
        <taxon>Actinomycetes</taxon>
        <taxon>Mycobacteriales</taxon>
        <taxon>Corynebacteriaceae</taxon>
        <taxon>Corynebacterium</taxon>
    </lineage>
</organism>
<dbReference type="Gene3D" id="3.20.190.10">
    <property type="entry name" value="MutM-like, N-terminal"/>
    <property type="match status" value="1"/>
</dbReference>
<dbReference type="SUPFAM" id="SSF46946">
    <property type="entry name" value="S13-like H2TH domain"/>
    <property type="match status" value="1"/>
</dbReference>
<dbReference type="GO" id="GO:0008270">
    <property type="term" value="F:zinc ion binding"/>
    <property type="evidence" value="ECO:0007669"/>
    <property type="project" value="UniProtKB-KW"/>
</dbReference>
<evidence type="ECO:0000256" key="6">
    <source>
        <dbReference type="ARBA" id="ARBA00022801"/>
    </source>
</evidence>
<dbReference type="PROSITE" id="PS51066">
    <property type="entry name" value="ZF_FPG_2"/>
    <property type="match status" value="1"/>
</dbReference>
<feature type="domain" description="Formamidopyrimidine-DNA glycosylase catalytic" evidence="16">
    <location>
        <begin position="2"/>
        <end position="105"/>
    </location>
</feature>
<keyword evidence="7" id="KW-0862">Zinc</keyword>
<keyword evidence="11" id="KW-0511">Multifunctional enzyme</keyword>